<evidence type="ECO:0000313" key="2">
    <source>
        <dbReference type="Proteomes" id="UP000011115"/>
    </source>
</evidence>
<dbReference type="Gramene" id="PGSC0003DMT400067224">
    <property type="protein sequence ID" value="PGSC0003DMT400067224"/>
    <property type="gene ID" value="PGSC0003DMG400026141"/>
</dbReference>
<sequence>MNRSVPSKYIATHATMDSLSSKECYNSINYNVNQAASFQRKSHSNPKPTSFGYNHCSILDSSESDQGHAMSRQPRSKNDIISLYDMKNDITSLYDMSRQPRSKNAIISLYDMKNDITSLYDMSRYP</sequence>
<protein>
    <submittedName>
        <fullName evidence="1">Uncharacterized protein</fullName>
    </submittedName>
</protein>
<keyword evidence="2" id="KW-1185">Reference proteome</keyword>
<reference evidence="2" key="1">
    <citation type="journal article" date="2011" name="Nature">
        <title>Genome sequence and analysis of the tuber crop potato.</title>
        <authorList>
            <consortium name="The Potato Genome Sequencing Consortium"/>
        </authorList>
    </citation>
    <scope>NUCLEOTIDE SEQUENCE [LARGE SCALE GENOMIC DNA]</scope>
    <source>
        <strain evidence="2">cv. DM1-3 516 R44</strain>
    </source>
</reference>
<dbReference type="AlphaFoldDB" id="M1CGX2"/>
<dbReference type="EnsemblPlants" id="PGSC0003DMT400067224">
    <property type="protein sequence ID" value="PGSC0003DMT400067224"/>
    <property type="gene ID" value="PGSC0003DMG400026141"/>
</dbReference>
<accession>M1CGX2</accession>
<name>M1CGX2_SOLTU</name>
<dbReference type="PaxDb" id="4113-PGSC0003DMT400067224"/>
<organism evidence="1 2">
    <name type="scientific">Solanum tuberosum</name>
    <name type="common">Potato</name>
    <dbReference type="NCBI Taxonomy" id="4113"/>
    <lineage>
        <taxon>Eukaryota</taxon>
        <taxon>Viridiplantae</taxon>
        <taxon>Streptophyta</taxon>
        <taxon>Embryophyta</taxon>
        <taxon>Tracheophyta</taxon>
        <taxon>Spermatophyta</taxon>
        <taxon>Magnoliopsida</taxon>
        <taxon>eudicotyledons</taxon>
        <taxon>Gunneridae</taxon>
        <taxon>Pentapetalae</taxon>
        <taxon>asterids</taxon>
        <taxon>lamiids</taxon>
        <taxon>Solanales</taxon>
        <taxon>Solanaceae</taxon>
        <taxon>Solanoideae</taxon>
        <taxon>Solaneae</taxon>
        <taxon>Solanum</taxon>
    </lineage>
</organism>
<dbReference type="HOGENOM" id="CLU_1985563_0_0_1"/>
<proteinExistence type="predicted"/>
<dbReference type="InParanoid" id="M1CGX2"/>
<dbReference type="Proteomes" id="UP000011115">
    <property type="component" value="Unassembled WGS sequence"/>
</dbReference>
<reference evidence="1" key="2">
    <citation type="submission" date="2015-06" db="UniProtKB">
        <authorList>
            <consortium name="EnsemblPlants"/>
        </authorList>
    </citation>
    <scope>IDENTIFICATION</scope>
    <source>
        <strain evidence="1">DM1-3 516 R44</strain>
    </source>
</reference>
<evidence type="ECO:0000313" key="1">
    <source>
        <dbReference type="EnsemblPlants" id="PGSC0003DMT400067224"/>
    </source>
</evidence>